<proteinExistence type="inferred from homology"/>
<name>A0ABV6GB97_9BACI</name>
<sequence>MTKLHVLMKKEEIDEEKIIDKVAVVFDVLLATSTITTALHYGAAAVIPVLNGEEARKVSGDYPNEETLLVGEYEGKTIEGFLDPNPTALKEVVDGKTMILSTTNGTVAIKKSSEAKKIYICTLLNGEAVANKIATEHQDETIVVVCSGSSNQFCLEDFYGAGHLIDSLTKKLVLDLTDSARAALLFYQGHRETGEDLLSLSRVGQMLTTYGFSEEVSFISQKDCFSIVPYFDGEKVLI</sequence>
<dbReference type="PANTHER" id="PTHR37311:SF1">
    <property type="entry name" value="2-PHOSPHOSULFOLACTATE PHOSPHATASE-RELATED"/>
    <property type="match status" value="1"/>
</dbReference>
<keyword evidence="9" id="KW-1185">Reference proteome</keyword>
<dbReference type="PANTHER" id="PTHR37311">
    <property type="entry name" value="2-PHOSPHOSULFOLACTATE PHOSPHATASE-RELATED"/>
    <property type="match status" value="1"/>
</dbReference>
<evidence type="ECO:0000256" key="5">
    <source>
        <dbReference type="ARBA" id="ARBA00022801"/>
    </source>
</evidence>
<evidence type="ECO:0000256" key="7">
    <source>
        <dbReference type="ARBA" id="ARBA00033711"/>
    </source>
</evidence>
<keyword evidence="5" id="KW-0378">Hydrolase</keyword>
<dbReference type="InterPro" id="IPR005238">
    <property type="entry name" value="ComB-like"/>
</dbReference>
<dbReference type="Pfam" id="PF04029">
    <property type="entry name" value="2-ph_phosp"/>
    <property type="match status" value="1"/>
</dbReference>
<evidence type="ECO:0000256" key="2">
    <source>
        <dbReference type="ARBA" id="ARBA00009997"/>
    </source>
</evidence>
<evidence type="ECO:0000256" key="3">
    <source>
        <dbReference type="ARBA" id="ARBA00012953"/>
    </source>
</evidence>
<evidence type="ECO:0000256" key="4">
    <source>
        <dbReference type="ARBA" id="ARBA00021948"/>
    </source>
</evidence>
<dbReference type="Gene3D" id="3.90.1560.10">
    <property type="entry name" value="ComB-like"/>
    <property type="match status" value="1"/>
</dbReference>
<dbReference type="InterPro" id="IPR036702">
    <property type="entry name" value="ComB-like_sf"/>
</dbReference>
<gene>
    <name evidence="8" type="ORF">ACFFIX_04345</name>
</gene>
<dbReference type="Proteomes" id="UP001589854">
    <property type="component" value="Unassembled WGS sequence"/>
</dbReference>
<comment type="caution">
    <text evidence="8">The sequence shown here is derived from an EMBL/GenBank/DDBJ whole genome shotgun (WGS) entry which is preliminary data.</text>
</comment>
<protein>
    <recommendedName>
        <fullName evidence="4">Probable 2-phosphosulfolactate phosphatase</fullName>
        <ecNumber evidence="3">3.1.3.71</ecNumber>
    </recommendedName>
</protein>
<accession>A0ABV6GB97</accession>
<evidence type="ECO:0000313" key="8">
    <source>
        <dbReference type="EMBL" id="MFC0270681.1"/>
    </source>
</evidence>
<evidence type="ECO:0000313" key="9">
    <source>
        <dbReference type="Proteomes" id="UP001589854"/>
    </source>
</evidence>
<reference evidence="8 9" key="1">
    <citation type="submission" date="2024-09" db="EMBL/GenBank/DDBJ databases">
        <authorList>
            <person name="Sun Q."/>
            <person name="Mori K."/>
        </authorList>
    </citation>
    <scope>NUCLEOTIDE SEQUENCE [LARGE SCALE GENOMIC DNA]</scope>
    <source>
        <strain evidence="8 9">CCM 7228</strain>
    </source>
</reference>
<comment type="cofactor">
    <cofactor evidence="1">
        <name>Mg(2+)</name>
        <dbReference type="ChEBI" id="CHEBI:18420"/>
    </cofactor>
</comment>
<evidence type="ECO:0000256" key="1">
    <source>
        <dbReference type="ARBA" id="ARBA00001946"/>
    </source>
</evidence>
<dbReference type="EMBL" id="JBHLVO010000002">
    <property type="protein sequence ID" value="MFC0270681.1"/>
    <property type="molecule type" value="Genomic_DNA"/>
</dbReference>
<comment type="catalytic activity">
    <reaction evidence="7">
        <text>(2R)-O-phospho-3-sulfolactate + H2O = (2R)-3-sulfolactate + phosphate</text>
        <dbReference type="Rhea" id="RHEA:23416"/>
        <dbReference type="ChEBI" id="CHEBI:15377"/>
        <dbReference type="ChEBI" id="CHEBI:15597"/>
        <dbReference type="ChEBI" id="CHEBI:43474"/>
        <dbReference type="ChEBI" id="CHEBI:58738"/>
        <dbReference type="EC" id="3.1.3.71"/>
    </reaction>
</comment>
<dbReference type="RefSeq" id="WP_378930894.1">
    <property type="nucleotide sequence ID" value="NZ_JBHLVO010000002.1"/>
</dbReference>
<keyword evidence="6" id="KW-0460">Magnesium</keyword>
<comment type="similarity">
    <text evidence="2">Belongs to the ComB family.</text>
</comment>
<evidence type="ECO:0000256" key="6">
    <source>
        <dbReference type="ARBA" id="ARBA00022842"/>
    </source>
</evidence>
<dbReference type="EC" id="3.1.3.71" evidence="3"/>
<dbReference type="SUPFAM" id="SSF142823">
    <property type="entry name" value="ComB-like"/>
    <property type="match status" value="1"/>
</dbReference>
<organism evidence="8 9">
    <name type="scientific">Metabacillus herbersteinensis</name>
    <dbReference type="NCBI Taxonomy" id="283816"/>
    <lineage>
        <taxon>Bacteria</taxon>
        <taxon>Bacillati</taxon>
        <taxon>Bacillota</taxon>
        <taxon>Bacilli</taxon>
        <taxon>Bacillales</taxon>
        <taxon>Bacillaceae</taxon>
        <taxon>Metabacillus</taxon>
    </lineage>
</organism>